<feature type="transmembrane region" description="Helical" evidence="1">
    <location>
        <begin position="113"/>
        <end position="133"/>
    </location>
</feature>
<proteinExistence type="predicted"/>
<keyword evidence="1" id="KW-1133">Transmembrane helix</keyword>
<sequence>MVYTGTPGDQYADRPLPGSTTLCGLYHLIWVSGGNDRDFNRYRSIPLVTIKINRYRPCNIGNDRIFDRCKPLQVGSSYWSIQRIEFIPVWYDTCAYRSITDNNIKRMLNVMLMYVRVFRVLFILSTASSRLAFARRFAKGIGKLAGNTPGDPWKKTG</sequence>
<keyword evidence="1" id="KW-0472">Membrane</keyword>
<name>A0A426XED6_ENSVE</name>
<reference evidence="2 3" key="1">
    <citation type="journal article" date="2014" name="Agronomy (Basel)">
        <title>A Draft Genome Sequence for Ensete ventricosum, the Drought-Tolerant Tree Against Hunger.</title>
        <authorList>
            <person name="Harrison J."/>
            <person name="Moore K.A."/>
            <person name="Paszkiewicz K."/>
            <person name="Jones T."/>
            <person name="Grant M."/>
            <person name="Ambacheew D."/>
            <person name="Muzemil S."/>
            <person name="Studholme D.J."/>
        </authorList>
    </citation>
    <scope>NUCLEOTIDE SEQUENCE [LARGE SCALE GENOMIC DNA]</scope>
</reference>
<keyword evidence="1" id="KW-0812">Transmembrane</keyword>
<dbReference type="EMBL" id="AMZH03021822">
    <property type="protein sequence ID" value="RRT37841.1"/>
    <property type="molecule type" value="Genomic_DNA"/>
</dbReference>
<evidence type="ECO:0000256" key="1">
    <source>
        <dbReference type="SAM" id="Phobius"/>
    </source>
</evidence>
<evidence type="ECO:0000313" key="2">
    <source>
        <dbReference type="EMBL" id="RRT37841.1"/>
    </source>
</evidence>
<comment type="caution">
    <text evidence="2">The sequence shown here is derived from an EMBL/GenBank/DDBJ whole genome shotgun (WGS) entry which is preliminary data.</text>
</comment>
<protein>
    <submittedName>
        <fullName evidence="2">Uncharacterized protein</fullName>
    </submittedName>
</protein>
<evidence type="ECO:0000313" key="3">
    <source>
        <dbReference type="Proteomes" id="UP000287651"/>
    </source>
</evidence>
<accession>A0A426XED6</accession>
<dbReference type="AlphaFoldDB" id="A0A426XED6"/>
<dbReference type="Proteomes" id="UP000287651">
    <property type="component" value="Unassembled WGS sequence"/>
</dbReference>
<organism evidence="2 3">
    <name type="scientific">Ensete ventricosum</name>
    <name type="common">Abyssinian banana</name>
    <name type="synonym">Musa ensete</name>
    <dbReference type="NCBI Taxonomy" id="4639"/>
    <lineage>
        <taxon>Eukaryota</taxon>
        <taxon>Viridiplantae</taxon>
        <taxon>Streptophyta</taxon>
        <taxon>Embryophyta</taxon>
        <taxon>Tracheophyta</taxon>
        <taxon>Spermatophyta</taxon>
        <taxon>Magnoliopsida</taxon>
        <taxon>Liliopsida</taxon>
        <taxon>Zingiberales</taxon>
        <taxon>Musaceae</taxon>
        <taxon>Ensete</taxon>
    </lineage>
</organism>
<gene>
    <name evidence="2" type="ORF">B296_00030083</name>
</gene>